<evidence type="ECO:0000313" key="2">
    <source>
        <dbReference type="EMBL" id="HIT49877.1"/>
    </source>
</evidence>
<dbReference type="PANTHER" id="PTHR37308:SF1">
    <property type="entry name" value="POLYPRENYL-PHOSPHATE TRANSPORTER"/>
    <property type="match status" value="1"/>
</dbReference>
<accession>A0A9D1KIW0</accession>
<reference evidence="2" key="2">
    <citation type="journal article" date="2021" name="PeerJ">
        <title>Extensive microbial diversity within the chicken gut microbiome revealed by metagenomics and culture.</title>
        <authorList>
            <person name="Gilroy R."/>
            <person name="Ravi A."/>
            <person name="Getino M."/>
            <person name="Pursley I."/>
            <person name="Horton D.L."/>
            <person name="Alikhan N.F."/>
            <person name="Baker D."/>
            <person name="Gharbi K."/>
            <person name="Hall N."/>
            <person name="Watson M."/>
            <person name="Adriaenssens E.M."/>
            <person name="Foster-Nyarko E."/>
            <person name="Jarju S."/>
            <person name="Secka A."/>
            <person name="Antonio M."/>
            <person name="Oren A."/>
            <person name="Chaudhuri R.R."/>
            <person name="La Ragione R."/>
            <person name="Hildebrand F."/>
            <person name="Pallen M.J."/>
        </authorList>
    </citation>
    <scope>NUCLEOTIDE SEQUENCE</scope>
    <source>
        <strain evidence="2">ChiW17-6978</strain>
    </source>
</reference>
<feature type="transmembrane region" description="Helical" evidence="1">
    <location>
        <begin position="23"/>
        <end position="46"/>
    </location>
</feature>
<feature type="transmembrane region" description="Helical" evidence="1">
    <location>
        <begin position="126"/>
        <end position="148"/>
    </location>
</feature>
<feature type="transmembrane region" description="Helical" evidence="1">
    <location>
        <begin position="282"/>
        <end position="302"/>
    </location>
</feature>
<feature type="transmembrane region" description="Helical" evidence="1">
    <location>
        <begin position="160"/>
        <end position="179"/>
    </location>
</feature>
<dbReference type="InterPro" id="IPR007163">
    <property type="entry name" value="VCA0040-like"/>
</dbReference>
<comment type="caution">
    <text evidence="2">The sequence shown here is derived from an EMBL/GenBank/DDBJ whole genome shotgun (WGS) entry which is preliminary data.</text>
</comment>
<name>A0A9D1KIW0_9MOLU</name>
<dbReference type="AlphaFoldDB" id="A0A9D1KIW0"/>
<feature type="transmembrane region" description="Helical" evidence="1">
    <location>
        <begin position="245"/>
        <end position="262"/>
    </location>
</feature>
<reference evidence="2" key="1">
    <citation type="submission" date="2020-10" db="EMBL/GenBank/DDBJ databases">
        <authorList>
            <person name="Gilroy R."/>
        </authorList>
    </citation>
    <scope>NUCLEOTIDE SEQUENCE</scope>
    <source>
        <strain evidence="2">ChiW17-6978</strain>
    </source>
</reference>
<dbReference type="PANTHER" id="PTHR37308">
    <property type="entry name" value="INTEGRAL MEMBRANE PROTEIN"/>
    <property type="match status" value="1"/>
</dbReference>
<feature type="transmembrane region" description="Helical" evidence="1">
    <location>
        <begin position="94"/>
        <end position="114"/>
    </location>
</feature>
<feature type="transmembrane region" description="Helical" evidence="1">
    <location>
        <begin position="212"/>
        <end position="233"/>
    </location>
</feature>
<gene>
    <name evidence="2" type="ORF">IAD46_02500</name>
</gene>
<dbReference type="Proteomes" id="UP000886758">
    <property type="component" value="Unassembled WGS sequence"/>
</dbReference>
<dbReference type="Pfam" id="PF04018">
    <property type="entry name" value="VCA0040-like"/>
    <property type="match status" value="1"/>
</dbReference>
<keyword evidence="1" id="KW-0812">Transmembrane</keyword>
<evidence type="ECO:0000313" key="3">
    <source>
        <dbReference type="Proteomes" id="UP000886758"/>
    </source>
</evidence>
<keyword evidence="1" id="KW-1133">Transmembrane helix</keyword>
<feature type="transmembrane region" description="Helical" evidence="1">
    <location>
        <begin position="67"/>
        <end position="88"/>
    </location>
</feature>
<organism evidence="2 3">
    <name type="scientific">Candidatus Pelethenecus faecipullorum</name>
    <dbReference type="NCBI Taxonomy" id="2840900"/>
    <lineage>
        <taxon>Bacteria</taxon>
        <taxon>Bacillati</taxon>
        <taxon>Mycoplasmatota</taxon>
        <taxon>Mollicutes</taxon>
        <taxon>Candidatus Pelethenecus</taxon>
    </lineage>
</organism>
<proteinExistence type="predicted"/>
<keyword evidence="1" id="KW-0472">Membrane</keyword>
<dbReference type="EMBL" id="DVLF01000079">
    <property type="protein sequence ID" value="HIT49877.1"/>
    <property type="molecule type" value="Genomic_DNA"/>
</dbReference>
<protein>
    <submittedName>
        <fullName evidence="2">DUF368 domain-containing protein</fullName>
    </submittedName>
</protein>
<sequence length="322" mass="35781">MQKEQQEIDLHYQNKQEIIKSSFLGFFIGLAVIVPGISGSTIAILFKLYDKLLYAIGNLVKRFRACLLFLLPIAIGVIIGLLIGFITVQQLLKILPFAIVALFAGLMLGAFPAVTDEIKNEVTTPIRIILFLLGVALPIIIGVVSIFDQTGNQSLENLNFYHYLLFFFLGYLVAITQIVPGLSATALLMAFGYFNPLIETVSFSYWQNNPQIFFVYAALGLGGLIGLVTFSKLLTSLFSKYRKTAFFLIVGLSLGSIVSMFVNPDIWVVYESWKAGHTSMPLELGIGIPLFIIGTVLSYLFVRYERKKAQNDSIESNKKAFS</sequence>
<evidence type="ECO:0000256" key="1">
    <source>
        <dbReference type="SAM" id="Phobius"/>
    </source>
</evidence>